<comment type="caution">
    <text evidence="1">The sequence shown here is derived from an EMBL/GenBank/DDBJ whole genome shotgun (WGS) entry which is preliminary data.</text>
</comment>
<sequence>MEEYDRGAWEELIDLIVCFVFVGCNRWEVCGWLSAKAELPVWAKMTTKITDITQMEKTHGMVECESLPVWAKMAPPPNIADILQCSSYLWCLI</sequence>
<gene>
    <name evidence="1" type="ORF">MKW98_007240</name>
</gene>
<dbReference type="Proteomes" id="UP001202328">
    <property type="component" value="Unassembled WGS sequence"/>
</dbReference>
<proteinExistence type="predicted"/>
<protein>
    <submittedName>
        <fullName evidence="1">Uncharacterized protein</fullName>
    </submittedName>
</protein>
<evidence type="ECO:0000313" key="2">
    <source>
        <dbReference type="Proteomes" id="UP001202328"/>
    </source>
</evidence>
<name>A0AAD4XBA8_9MAGN</name>
<dbReference type="EMBL" id="JAJJMB010012631">
    <property type="protein sequence ID" value="KAI3875205.1"/>
    <property type="molecule type" value="Genomic_DNA"/>
</dbReference>
<keyword evidence="2" id="KW-1185">Reference proteome</keyword>
<accession>A0AAD4XBA8</accession>
<organism evidence="1 2">
    <name type="scientific">Papaver atlanticum</name>
    <dbReference type="NCBI Taxonomy" id="357466"/>
    <lineage>
        <taxon>Eukaryota</taxon>
        <taxon>Viridiplantae</taxon>
        <taxon>Streptophyta</taxon>
        <taxon>Embryophyta</taxon>
        <taxon>Tracheophyta</taxon>
        <taxon>Spermatophyta</taxon>
        <taxon>Magnoliopsida</taxon>
        <taxon>Ranunculales</taxon>
        <taxon>Papaveraceae</taxon>
        <taxon>Papaveroideae</taxon>
        <taxon>Papaver</taxon>
    </lineage>
</organism>
<reference evidence="1" key="1">
    <citation type="submission" date="2022-04" db="EMBL/GenBank/DDBJ databases">
        <title>A functionally conserved STORR gene fusion in Papaver species that diverged 16.8 million years ago.</title>
        <authorList>
            <person name="Catania T."/>
        </authorList>
    </citation>
    <scope>NUCLEOTIDE SEQUENCE</scope>
    <source>
        <strain evidence="1">S-188037</strain>
    </source>
</reference>
<evidence type="ECO:0000313" key="1">
    <source>
        <dbReference type="EMBL" id="KAI3875205.1"/>
    </source>
</evidence>
<dbReference type="AlphaFoldDB" id="A0AAD4XBA8"/>